<comment type="caution">
    <text evidence="3">The sequence shown here is derived from an EMBL/GenBank/DDBJ whole genome shotgun (WGS) entry which is preliminary data.</text>
</comment>
<reference evidence="3" key="2">
    <citation type="submission" date="2021-04" db="EMBL/GenBank/DDBJ databases">
        <authorList>
            <person name="Gilroy R."/>
        </authorList>
    </citation>
    <scope>NUCLEOTIDE SEQUENCE</scope>
    <source>
        <strain evidence="3">CHK156-179</strain>
    </source>
</reference>
<dbReference type="SUPFAM" id="SSF52266">
    <property type="entry name" value="SGNH hydrolase"/>
    <property type="match status" value="1"/>
</dbReference>
<feature type="coiled-coil region" evidence="1">
    <location>
        <begin position="97"/>
        <end position="124"/>
    </location>
</feature>
<dbReference type="InterPro" id="IPR036514">
    <property type="entry name" value="SGNH_hydro_sf"/>
</dbReference>
<accession>A0A9D2KFT2</accession>
<protein>
    <submittedName>
        <fullName evidence="3">SGNH/GDSL hydrolase family protein</fullName>
    </submittedName>
</protein>
<name>A0A9D2KFT2_9FIRM</name>
<dbReference type="AlphaFoldDB" id="A0A9D2KFT2"/>
<dbReference type="PANTHER" id="PTHR30383:SF5">
    <property type="entry name" value="SGNH HYDROLASE-TYPE ESTERASE DOMAIN-CONTAINING PROTEIN"/>
    <property type="match status" value="1"/>
</dbReference>
<dbReference type="Proteomes" id="UP000824221">
    <property type="component" value="Unassembled WGS sequence"/>
</dbReference>
<dbReference type="Pfam" id="PF13472">
    <property type="entry name" value="Lipase_GDSL_2"/>
    <property type="match status" value="1"/>
</dbReference>
<feature type="domain" description="SGNH hydrolase-type esterase" evidence="2">
    <location>
        <begin position="10"/>
        <end position="192"/>
    </location>
</feature>
<sequence>MIANKDTILFAGDSTTDADKKATFMELGNGYVRLIFHFLRAFRPENKYHLVNAGVSGNTSRDLLARWEQDVLAKKPDVVFCMIGINDVWRHFDTFEKEEYYVSLEEYERNLEEMAERSKEVREFVFVSPFFMEGNRTDAMRQMTERYAAVMKRVADRRGLRFVDMQAAFDKFLQHRSGISISCDRVHPGDTGSMIIARRLLEEMNIG</sequence>
<dbReference type="PANTHER" id="PTHR30383">
    <property type="entry name" value="THIOESTERASE 1/PROTEASE 1/LYSOPHOSPHOLIPASE L1"/>
    <property type="match status" value="1"/>
</dbReference>
<dbReference type="GO" id="GO:0004622">
    <property type="term" value="F:phosphatidylcholine lysophospholipase activity"/>
    <property type="evidence" value="ECO:0007669"/>
    <property type="project" value="TreeGrafter"/>
</dbReference>
<dbReference type="Gene3D" id="3.40.50.1110">
    <property type="entry name" value="SGNH hydrolase"/>
    <property type="match status" value="1"/>
</dbReference>
<dbReference type="InterPro" id="IPR013830">
    <property type="entry name" value="SGNH_hydro"/>
</dbReference>
<dbReference type="CDD" id="cd01834">
    <property type="entry name" value="SGNH_hydrolase_like_2"/>
    <property type="match status" value="1"/>
</dbReference>
<dbReference type="InterPro" id="IPR051532">
    <property type="entry name" value="Ester_Hydrolysis_Enzymes"/>
</dbReference>
<keyword evidence="3" id="KW-0378">Hydrolase</keyword>
<evidence type="ECO:0000259" key="2">
    <source>
        <dbReference type="Pfam" id="PF13472"/>
    </source>
</evidence>
<dbReference type="EMBL" id="DXAJ01000113">
    <property type="protein sequence ID" value="HJA03210.1"/>
    <property type="molecule type" value="Genomic_DNA"/>
</dbReference>
<keyword evidence="1" id="KW-0175">Coiled coil</keyword>
<evidence type="ECO:0000313" key="4">
    <source>
        <dbReference type="Proteomes" id="UP000824221"/>
    </source>
</evidence>
<proteinExistence type="predicted"/>
<evidence type="ECO:0000313" key="3">
    <source>
        <dbReference type="EMBL" id="HJA03210.1"/>
    </source>
</evidence>
<organism evidence="3 4">
    <name type="scientific">Candidatus Gallimonas gallistercoris</name>
    <dbReference type="NCBI Taxonomy" id="2838602"/>
    <lineage>
        <taxon>Bacteria</taxon>
        <taxon>Bacillati</taxon>
        <taxon>Bacillota</taxon>
        <taxon>Clostridia</taxon>
        <taxon>Candidatus Gallimonas</taxon>
    </lineage>
</organism>
<gene>
    <name evidence="3" type="ORF">H9797_07540</name>
</gene>
<reference evidence="3" key="1">
    <citation type="journal article" date="2021" name="PeerJ">
        <title>Extensive microbial diversity within the chicken gut microbiome revealed by metagenomics and culture.</title>
        <authorList>
            <person name="Gilroy R."/>
            <person name="Ravi A."/>
            <person name="Getino M."/>
            <person name="Pursley I."/>
            <person name="Horton D.L."/>
            <person name="Alikhan N.F."/>
            <person name="Baker D."/>
            <person name="Gharbi K."/>
            <person name="Hall N."/>
            <person name="Watson M."/>
            <person name="Adriaenssens E.M."/>
            <person name="Foster-Nyarko E."/>
            <person name="Jarju S."/>
            <person name="Secka A."/>
            <person name="Antonio M."/>
            <person name="Oren A."/>
            <person name="Chaudhuri R.R."/>
            <person name="La Ragione R."/>
            <person name="Hildebrand F."/>
            <person name="Pallen M.J."/>
        </authorList>
    </citation>
    <scope>NUCLEOTIDE SEQUENCE</scope>
    <source>
        <strain evidence="3">CHK156-179</strain>
    </source>
</reference>
<evidence type="ECO:0000256" key="1">
    <source>
        <dbReference type="SAM" id="Coils"/>
    </source>
</evidence>